<dbReference type="GO" id="GO:0004930">
    <property type="term" value="F:G protein-coupled receptor activity"/>
    <property type="evidence" value="ECO:0007669"/>
    <property type="project" value="UniProtKB-KW"/>
</dbReference>
<dbReference type="InterPro" id="IPR017452">
    <property type="entry name" value="GPCR_Rhodpsn_7TM"/>
</dbReference>
<gene>
    <name evidence="13" type="ORF">XELAEV_18042682mg</name>
</gene>
<evidence type="ECO:0000256" key="9">
    <source>
        <dbReference type="ARBA" id="ARBA00023170"/>
    </source>
</evidence>
<dbReference type="InterPro" id="IPR050939">
    <property type="entry name" value="Olfactory_GPCR1"/>
</dbReference>
<accession>A0A974C4Q6</accession>
<evidence type="ECO:0000256" key="2">
    <source>
        <dbReference type="ARBA" id="ARBA00022475"/>
    </source>
</evidence>
<dbReference type="PANTHER" id="PTHR24242:SF253">
    <property type="entry name" value="OLFACTORY RECEPTOR-RELATED"/>
    <property type="match status" value="1"/>
</dbReference>
<dbReference type="GO" id="GO:0007608">
    <property type="term" value="P:sensory perception of smell"/>
    <property type="evidence" value="ECO:0007669"/>
    <property type="project" value="UniProtKB-KW"/>
</dbReference>
<dbReference type="EMBL" id="CM004481">
    <property type="protein sequence ID" value="OCT66432.1"/>
    <property type="molecule type" value="Genomic_DNA"/>
</dbReference>
<feature type="transmembrane region" description="Helical" evidence="11">
    <location>
        <begin position="25"/>
        <end position="49"/>
    </location>
</feature>
<keyword evidence="5" id="KW-0552">Olfaction</keyword>
<keyword evidence="8 11" id="KW-0472">Membrane</keyword>
<dbReference type="PRINTS" id="PR00237">
    <property type="entry name" value="GPCRRHODOPSN"/>
</dbReference>
<dbReference type="PROSITE" id="PS50262">
    <property type="entry name" value="G_PROTEIN_RECEP_F1_2"/>
    <property type="match status" value="1"/>
</dbReference>
<evidence type="ECO:0000259" key="12">
    <source>
        <dbReference type="PROSITE" id="PS50262"/>
    </source>
</evidence>
<keyword evidence="2" id="KW-1003">Cell membrane</keyword>
<evidence type="ECO:0000256" key="8">
    <source>
        <dbReference type="ARBA" id="ARBA00023136"/>
    </source>
</evidence>
<keyword evidence="7 10" id="KW-0297">G-protein coupled receptor</keyword>
<keyword evidence="10" id="KW-0807">Transducer</keyword>
<evidence type="ECO:0000256" key="1">
    <source>
        <dbReference type="ARBA" id="ARBA00004651"/>
    </source>
</evidence>
<keyword evidence="9 10" id="KW-0675">Receptor</keyword>
<feature type="transmembrane region" description="Helical" evidence="11">
    <location>
        <begin position="148"/>
        <end position="171"/>
    </location>
</feature>
<sequence>MHSRNQTSPRPIILLGFHVFYHFRIPLFLLIFILYSLILIGNVMIIALVSTSPSLHHPIEVTLAFGDSALSEFVSLSDILLTTNIVPLMPCGILRGEVTLSVVDCITQVNFCGIALTSESFLLAVMSYDRYLAICNPLRYILIMDKKLCLQLVSLCWFLSVTISIAVSTLISKLPFCGPNIIDHFF</sequence>
<dbReference type="SUPFAM" id="SSF81321">
    <property type="entry name" value="Family A G protein-coupled receptor-like"/>
    <property type="match status" value="1"/>
</dbReference>
<organism evidence="13 14">
    <name type="scientific">Xenopus laevis</name>
    <name type="common">African clawed frog</name>
    <dbReference type="NCBI Taxonomy" id="8355"/>
    <lineage>
        <taxon>Eukaryota</taxon>
        <taxon>Metazoa</taxon>
        <taxon>Chordata</taxon>
        <taxon>Craniata</taxon>
        <taxon>Vertebrata</taxon>
        <taxon>Euteleostomi</taxon>
        <taxon>Amphibia</taxon>
        <taxon>Batrachia</taxon>
        <taxon>Anura</taxon>
        <taxon>Pipoidea</taxon>
        <taxon>Pipidae</taxon>
        <taxon>Xenopodinae</taxon>
        <taxon>Xenopus</taxon>
        <taxon>Xenopus</taxon>
    </lineage>
</organism>
<dbReference type="PANTHER" id="PTHR24242">
    <property type="entry name" value="G-PROTEIN COUPLED RECEPTOR"/>
    <property type="match status" value="1"/>
</dbReference>
<dbReference type="AlphaFoldDB" id="A0A974C4Q6"/>
<evidence type="ECO:0000256" key="10">
    <source>
        <dbReference type="RuleBase" id="RU000688"/>
    </source>
</evidence>
<evidence type="ECO:0000256" key="11">
    <source>
        <dbReference type="SAM" id="Phobius"/>
    </source>
</evidence>
<evidence type="ECO:0000256" key="5">
    <source>
        <dbReference type="ARBA" id="ARBA00022725"/>
    </source>
</evidence>
<comment type="subcellular location">
    <subcellularLocation>
        <location evidence="1">Cell membrane</location>
        <topology evidence="1">Multi-pass membrane protein</topology>
    </subcellularLocation>
</comment>
<dbReference type="Proteomes" id="UP000694892">
    <property type="component" value="Chromosome 8S"/>
</dbReference>
<dbReference type="GO" id="GO:0005886">
    <property type="term" value="C:plasma membrane"/>
    <property type="evidence" value="ECO:0007669"/>
    <property type="project" value="UniProtKB-SubCell"/>
</dbReference>
<keyword evidence="6 11" id="KW-1133">Transmembrane helix</keyword>
<dbReference type="Pfam" id="PF00001">
    <property type="entry name" value="7tm_1"/>
    <property type="match status" value="1"/>
</dbReference>
<proteinExistence type="inferred from homology"/>
<keyword evidence="3" id="KW-0716">Sensory transduction</keyword>
<protein>
    <recommendedName>
        <fullName evidence="12">G-protein coupled receptors family 1 profile domain-containing protein</fullName>
    </recommendedName>
</protein>
<dbReference type="InterPro" id="IPR000276">
    <property type="entry name" value="GPCR_Rhodpsn"/>
</dbReference>
<evidence type="ECO:0000256" key="4">
    <source>
        <dbReference type="ARBA" id="ARBA00022692"/>
    </source>
</evidence>
<dbReference type="Gene3D" id="1.20.1070.10">
    <property type="entry name" value="Rhodopsin 7-helix transmembrane proteins"/>
    <property type="match status" value="1"/>
</dbReference>
<reference evidence="14" key="1">
    <citation type="journal article" date="2016" name="Nature">
        <title>Genome evolution in the allotetraploid frog Xenopus laevis.</title>
        <authorList>
            <person name="Session A.M."/>
            <person name="Uno Y."/>
            <person name="Kwon T."/>
            <person name="Chapman J.A."/>
            <person name="Toyoda A."/>
            <person name="Takahashi S."/>
            <person name="Fukui A."/>
            <person name="Hikosaka A."/>
            <person name="Suzuki A."/>
            <person name="Kondo M."/>
            <person name="van Heeringen S.J."/>
            <person name="Quigley I."/>
            <person name="Heinz S."/>
            <person name="Ogino H."/>
            <person name="Ochi H."/>
            <person name="Hellsten U."/>
            <person name="Lyons J.B."/>
            <person name="Simakov O."/>
            <person name="Putnam N."/>
            <person name="Stites J."/>
            <person name="Kuroki Y."/>
            <person name="Tanaka T."/>
            <person name="Michiue T."/>
            <person name="Watanabe M."/>
            <person name="Bogdanovic O."/>
            <person name="Lister R."/>
            <person name="Georgiou G."/>
            <person name="Paranjpe S.S."/>
            <person name="van Kruijsbergen I."/>
            <person name="Shu S."/>
            <person name="Carlson J."/>
            <person name="Kinoshita T."/>
            <person name="Ohta Y."/>
            <person name="Mawaribuchi S."/>
            <person name="Jenkins J."/>
            <person name="Grimwood J."/>
            <person name="Schmutz J."/>
            <person name="Mitros T."/>
            <person name="Mozaffari S.V."/>
            <person name="Suzuki Y."/>
            <person name="Haramoto Y."/>
            <person name="Yamamoto T.S."/>
            <person name="Takagi C."/>
            <person name="Heald R."/>
            <person name="Miller K."/>
            <person name="Haudenschild C."/>
            <person name="Kitzman J."/>
            <person name="Nakayama T."/>
            <person name="Izutsu Y."/>
            <person name="Robert J."/>
            <person name="Fortriede J."/>
            <person name="Burns K."/>
            <person name="Lotay V."/>
            <person name="Karimi K."/>
            <person name="Yasuoka Y."/>
            <person name="Dichmann D.S."/>
            <person name="Flajnik M.F."/>
            <person name="Houston D.W."/>
            <person name="Shendure J."/>
            <person name="DuPasquier L."/>
            <person name="Vize P.D."/>
            <person name="Zorn A.M."/>
            <person name="Ito M."/>
            <person name="Marcotte E.M."/>
            <person name="Wallingford J.B."/>
            <person name="Ito Y."/>
            <person name="Asashima M."/>
            <person name="Ueno N."/>
            <person name="Matsuda Y."/>
            <person name="Veenstra G.J."/>
            <person name="Fujiyama A."/>
            <person name="Harland R.M."/>
            <person name="Taira M."/>
            <person name="Rokhsar D.S."/>
        </authorList>
    </citation>
    <scope>NUCLEOTIDE SEQUENCE [LARGE SCALE GENOMIC DNA]</scope>
    <source>
        <strain evidence="14">J</strain>
    </source>
</reference>
<evidence type="ECO:0000313" key="13">
    <source>
        <dbReference type="EMBL" id="OCT66432.1"/>
    </source>
</evidence>
<evidence type="ECO:0000256" key="7">
    <source>
        <dbReference type="ARBA" id="ARBA00023040"/>
    </source>
</evidence>
<dbReference type="PROSITE" id="PS00237">
    <property type="entry name" value="G_PROTEIN_RECEP_F1_1"/>
    <property type="match status" value="1"/>
</dbReference>
<evidence type="ECO:0000313" key="14">
    <source>
        <dbReference type="Proteomes" id="UP000694892"/>
    </source>
</evidence>
<evidence type="ECO:0000256" key="3">
    <source>
        <dbReference type="ARBA" id="ARBA00022606"/>
    </source>
</evidence>
<keyword evidence="4 10" id="KW-0812">Transmembrane</keyword>
<name>A0A974C4Q6_XENLA</name>
<evidence type="ECO:0000256" key="6">
    <source>
        <dbReference type="ARBA" id="ARBA00022989"/>
    </source>
</evidence>
<comment type="similarity">
    <text evidence="10">Belongs to the G-protein coupled receptor 1 family.</text>
</comment>
<feature type="domain" description="G-protein coupled receptors family 1 profile" evidence="12">
    <location>
        <begin position="41"/>
        <end position="186"/>
    </location>
</feature>